<proteinExistence type="predicted"/>
<dbReference type="Gene3D" id="3.60.10.10">
    <property type="entry name" value="Endonuclease/exonuclease/phosphatase"/>
    <property type="match status" value="1"/>
</dbReference>
<dbReference type="Proteomes" id="UP000677228">
    <property type="component" value="Unassembled WGS sequence"/>
</dbReference>
<name>A0A815DEM5_9BILA</name>
<evidence type="ECO:0000313" key="5">
    <source>
        <dbReference type="EMBL" id="CAF4123666.1"/>
    </source>
</evidence>
<protein>
    <recommendedName>
        <fullName evidence="7">CCHC-type domain-containing protein</fullName>
    </recommendedName>
</protein>
<accession>A0A815DEM5</accession>
<gene>
    <name evidence="3" type="ORF">GPM918_LOCUS28499</name>
    <name evidence="2" type="ORF">OVA965_LOCUS22378</name>
    <name evidence="5" type="ORF">SRO942_LOCUS29003</name>
    <name evidence="4" type="ORF">TMI583_LOCUS23092</name>
</gene>
<dbReference type="Proteomes" id="UP000663829">
    <property type="component" value="Unassembled WGS sequence"/>
</dbReference>
<evidence type="ECO:0008006" key="7">
    <source>
        <dbReference type="Google" id="ProtNLM"/>
    </source>
</evidence>
<dbReference type="EMBL" id="CAJNOQ010012462">
    <property type="protein sequence ID" value="CAF1300628.1"/>
    <property type="molecule type" value="Genomic_DNA"/>
</dbReference>
<evidence type="ECO:0000256" key="1">
    <source>
        <dbReference type="SAM" id="MobiDB-lite"/>
    </source>
</evidence>
<organism evidence="3 6">
    <name type="scientific">Didymodactylos carnosus</name>
    <dbReference type="NCBI Taxonomy" id="1234261"/>
    <lineage>
        <taxon>Eukaryota</taxon>
        <taxon>Metazoa</taxon>
        <taxon>Spiralia</taxon>
        <taxon>Gnathifera</taxon>
        <taxon>Rotifera</taxon>
        <taxon>Eurotatoria</taxon>
        <taxon>Bdelloidea</taxon>
        <taxon>Philodinida</taxon>
        <taxon>Philodinidae</taxon>
        <taxon>Didymodactylos</taxon>
    </lineage>
</organism>
<feature type="non-terminal residue" evidence="3">
    <location>
        <position position="1"/>
    </location>
</feature>
<dbReference type="InterPro" id="IPR036691">
    <property type="entry name" value="Endo/exonu/phosph_ase_sf"/>
</dbReference>
<feature type="region of interest" description="Disordered" evidence="1">
    <location>
        <begin position="111"/>
        <end position="149"/>
    </location>
</feature>
<evidence type="ECO:0000313" key="2">
    <source>
        <dbReference type="EMBL" id="CAF1167063.1"/>
    </source>
</evidence>
<feature type="region of interest" description="Disordered" evidence="1">
    <location>
        <begin position="68"/>
        <end position="87"/>
    </location>
</feature>
<dbReference type="Proteomes" id="UP000681722">
    <property type="component" value="Unassembled WGS sequence"/>
</dbReference>
<dbReference type="AlphaFoldDB" id="A0A815DEM5"/>
<reference evidence="3" key="1">
    <citation type="submission" date="2021-02" db="EMBL/GenBank/DDBJ databases">
        <authorList>
            <person name="Nowell W R."/>
        </authorList>
    </citation>
    <scope>NUCLEOTIDE SEQUENCE</scope>
</reference>
<feature type="compositionally biased region" description="Polar residues" evidence="1">
    <location>
        <begin position="77"/>
        <end position="87"/>
    </location>
</feature>
<dbReference type="EMBL" id="CAJOBA010034129">
    <property type="protein sequence ID" value="CAF3978532.1"/>
    <property type="molecule type" value="Genomic_DNA"/>
</dbReference>
<sequence>MEEEDENHFTDGRSETSVEQTSSSLAGKKRDARALEFQIPNFSFNVNSLFPNNTKNDQNQDGFTAVKKAKRGKKPDSNLNTTMANSSAVATHTPSSVHSYFTFGVPNKQTTMPLPSKPSTRTFHNSKFNNKTSRPQFDTKNRNPNSSQKCLFPPIKIKFENTVKPSEPKVLNEIIKFNTRLNINFIRYSTLPNHANELLIFANNADTYQQLLTDGSLPKQISGSSFTITLPNRIPTCQSIIMTGVPATWDTTEMHELLAVRYQSVAQTTRIYNNNGESTTRVRVDLRQYSEVERILKDQHIYMNSVSCPAKPYSPLLHLQRCFQCQQFGHTSSTCTNSHKCFKCAGDHSYNKDCKKPIKCANCGAAHMAGSPQCQHKINHRKSLLAEKQTQHSHFSPVAATSYATKPNLWFSSPATLFSSVLTATAKVNETAASVAKAKQGSQPQSSSKDDSNFQTTTIINSIQEAIHKSQTILMDKITKVEFTQELTLGVQHDLQMQINQTVSPQIQTLTTLLTSVCEKLGKANLVSIEEEQNTLKQLVQQQSIVKTYSITNTPQAQELSALNQSTTPSQLSLAFNPRIQSIEMHTHNTTTQDFIPSTSDDNSHYKEEEERLISYLETCHQQQTCTNIFNEWSTATTLSSLIDQWDKTNITSQTRPPNMPFSLLLYNVSSLLLHLEDIIHYIGTYYPTVFVLNGLHFDNKANYQLSSFFKSRYTIYFQNGTVHLNSKKYTICTNYSPNAERLPIETFNEIYRYNKNLILCGDFNSRNKERCTSYHRTSKYRPSLPPYLIQALKHRRNIVHLYQSIKSPDTKQLLQQMNRFIKHEVKMIKRAQWQKFCLALEPKNTYKFWNCTKRLFRKRTPPIKGFLTDNQQIITEANTMVNHAHKHYSNSFKRHADDDIEISTFYQNLHQEVDDLPSKPFLFKMPDLVQSIQT</sequence>
<keyword evidence="6" id="KW-1185">Reference proteome</keyword>
<dbReference type="OrthoDB" id="9997090at2759"/>
<dbReference type="Proteomes" id="UP000682733">
    <property type="component" value="Unassembled WGS sequence"/>
</dbReference>
<dbReference type="EMBL" id="CAJOBC010037203">
    <property type="protein sequence ID" value="CAF4123666.1"/>
    <property type="molecule type" value="Genomic_DNA"/>
</dbReference>
<evidence type="ECO:0000313" key="3">
    <source>
        <dbReference type="EMBL" id="CAF1300628.1"/>
    </source>
</evidence>
<comment type="caution">
    <text evidence="3">The sequence shown here is derived from an EMBL/GenBank/DDBJ whole genome shotgun (WGS) entry which is preliminary data.</text>
</comment>
<feature type="region of interest" description="Disordered" evidence="1">
    <location>
        <begin position="1"/>
        <end position="29"/>
    </location>
</feature>
<evidence type="ECO:0000313" key="4">
    <source>
        <dbReference type="EMBL" id="CAF3978532.1"/>
    </source>
</evidence>
<feature type="compositionally biased region" description="Basic and acidic residues" evidence="1">
    <location>
        <begin position="7"/>
        <end position="16"/>
    </location>
</feature>
<dbReference type="EMBL" id="CAJNOK010012605">
    <property type="protein sequence ID" value="CAF1167063.1"/>
    <property type="molecule type" value="Genomic_DNA"/>
</dbReference>
<dbReference type="SUPFAM" id="SSF56219">
    <property type="entry name" value="DNase I-like"/>
    <property type="match status" value="1"/>
</dbReference>
<evidence type="ECO:0000313" key="6">
    <source>
        <dbReference type="Proteomes" id="UP000663829"/>
    </source>
</evidence>